<keyword evidence="2 6" id="KW-0812">Transmembrane</keyword>
<feature type="transmembrane region" description="Helical" evidence="6">
    <location>
        <begin position="102"/>
        <end position="118"/>
    </location>
</feature>
<dbReference type="SUPFAM" id="SSF103473">
    <property type="entry name" value="MFS general substrate transporter"/>
    <property type="match status" value="1"/>
</dbReference>
<dbReference type="InterPro" id="IPR051617">
    <property type="entry name" value="UNC-93-like_regulator"/>
</dbReference>
<dbReference type="InterPro" id="IPR036259">
    <property type="entry name" value="MFS_trans_sf"/>
</dbReference>
<dbReference type="GO" id="GO:0022857">
    <property type="term" value="F:transmembrane transporter activity"/>
    <property type="evidence" value="ECO:0007669"/>
    <property type="project" value="InterPro"/>
</dbReference>
<dbReference type="Proteomes" id="UP001251528">
    <property type="component" value="Unassembled WGS sequence"/>
</dbReference>
<organism evidence="7 8">
    <name type="scientific">Conoideocrella luteorostrata</name>
    <dbReference type="NCBI Taxonomy" id="1105319"/>
    <lineage>
        <taxon>Eukaryota</taxon>
        <taxon>Fungi</taxon>
        <taxon>Dikarya</taxon>
        <taxon>Ascomycota</taxon>
        <taxon>Pezizomycotina</taxon>
        <taxon>Sordariomycetes</taxon>
        <taxon>Hypocreomycetidae</taxon>
        <taxon>Hypocreales</taxon>
        <taxon>Clavicipitaceae</taxon>
        <taxon>Conoideocrella</taxon>
    </lineage>
</organism>
<feature type="transmembrane region" description="Helical" evidence="6">
    <location>
        <begin position="394"/>
        <end position="415"/>
    </location>
</feature>
<dbReference type="EMBL" id="JASWJB010000018">
    <property type="protein sequence ID" value="KAK2612283.1"/>
    <property type="molecule type" value="Genomic_DNA"/>
</dbReference>
<accession>A0AAJ0FY03</accession>
<dbReference type="AlphaFoldDB" id="A0AAJ0FY03"/>
<dbReference type="Pfam" id="PF07690">
    <property type="entry name" value="MFS_1"/>
    <property type="match status" value="1"/>
</dbReference>
<feature type="transmembrane region" description="Helical" evidence="6">
    <location>
        <begin position="458"/>
        <end position="479"/>
    </location>
</feature>
<feature type="transmembrane region" description="Helical" evidence="6">
    <location>
        <begin position="187"/>
        <end position="205"/>
    </location>
</feature>
<evidence type="ECO:0000256" key="4">
    <source>
        <dbReference type="ARBA" id="ARBA00023136"/>
    </source>
</evidence>
<comment type="caution">
    <text evidence="7">The sequence shown here is derived from an EMBL/GenBank/DDBJ whole genome shotgun (WGS) entry which is preliminary data.</text>
</comment>
<keyword evidence="8" id="KW-1185">Reference proteome</keyword>
<evidence type="ECO:0008006" key="9">
    <source>
        <dbReference type="Google" id="ProtNLM"/>
    </source>
</evidence>
<evidence type="ECO:0000256" key="5">
    <source>
        <dbReference type="SAM" id="MobiDB-lite"/>
    </source>
</evidence>
<reference evidence="7" key="1">
    <citation type="submission" date="2023-06" db="EMBL/GenBank/DDBJ databases">
        <title>Conoideocrella luteorostrata (Hypocreales: Clavicipitaceae), a potential biocontrol fungus for elongate hemlock scale in United States Christmas tree production areas.</title>
        <authorList>
            <person name="Barrett H."/>
            <person name="Lovett B."/>
            <person name="Macias A.M."/>
            <person name="Stajich J.E."/>
            <person name="Kasson M.T."/>
        </authorList>
    </citation>
    <scope>NUCLEOTIDE SEQUENCE</scope>
    <source>
        <strain evidence="7">ARSEF 14590</strain>
    </source>
</reference>
<feature type="compositionally biased region" description="Basic and acidic residues" evidence="5">
    <location>
        <begin position="17"/>
        <end position="30"/>
    </location>
</feature>
<feature type="transmembrane region" description="Helical" evidence="6">
    <location>
        <begin position="63"/>
        <end position="82"/>
    </location>
</feature>
<feature type="transmembrane region" description="Helical" evidence="6">
    <location>
        <begin position="225"/>
        <end position="244"/>
    </location>
</feature>
<sequence length="510" mass="56463">MSTEKTPVDTTVPAHESSAEHRGPEHDAFTADRNPSFSLPTGWRYRERRVLGVRVPWYASPEIQLIMVSFVCFMCPGMFNALGGLGGGGKADATLADNMNTALYATFAVFGFFGGTFINKLGVKYTLAFGGIGYCVYAAALLASVHADVPAFNIVAGVLLGLCAGLLWTAQGTIMISYPHENQKGKYFAWFWGIFNMGAVIGSLIPLAENIHITGNVTVSDGTYIGFIVLMFSGAVLALFLCNAGDIVRKDGSRVILKKNPSWQSELLGLWETLRFEPFIVLLFPMFFSSNWFYVYQQNGVNSARFNTPTKALNNLLYYLAQIIAAFITGFLVDFQGVRRSVRAKVTWVVLVVFTFALWGGGYAYQKQYTRETVSAESGYKPTGWATEGYVGPMFLYIFYGFYDAVWQACIYWYIGALSNSGRRLANYVGFYKGIQSVGAAVMNNLDARKISFMSEFISNWVLLGVSLLVAFPVIFFKIRDHVEVEDDLKDTDETVEDVLPAGHPEKTVV</sequence>
<dbReference type="GO" id="GO:0016020">
    <property type="term" value="C:membrane"/>
    <property type="evidence" value="ECO:0007669"/>
    <property type="project" value="UniProtKB-SubCell"/>
</dbReference>
<proteinExistence type="predicted"/>
<feature type="transmembrane region" description="Helical" evidence="6">
    <location>
        <begin position="346"/>
        <end position="365"/>
    </location>
</feature>
<dbReference type="InterPro" id="IPR011701">
    <property type="entry name" value="MFS"/>
</dbReference>
<evidence type="ECO:0000256" key="6">
    <source>
        <dbReference type="SAM" id="Phobius"/>
    </source>
</evidence>
<feature type="region of interest" description="Disordered" evidence="5">
    <location>
        <begin position="1"/>
        <end position="31"/>
    </location>
</feature>
<evidence type="ECO:0000313" key="8">
    <source>
        <dbReference type="Proteomes" id="UP001251528"/>
    </source>
</evidence>
<evidence type="ECO:0000256" key="1">
    <source>
        <dbReference type="ARBA" id="ARBA00004141"/>
    </source>
</evidence>
<feature type="transmembrane region" description="Helical" evidence="6">
    <location>
        <begin position="316"/>
        <end position="334"/>
    </location>
</feature>
<keyword evidence="4 6" id="KW-0472">Membrane</keyword>
<name>A0AAJ0FY03_9HYPO</name>
<evidence type="ECO:0000313" key="7">
    <source>
        <dbReference type="EMBL" id="KAK2612283.1"/>
    </source>
</evidence>
<evidence type="ECO:0000256" key="2">
    <source>
        <dbReference type="ARBA" id="ARBA00022692"/>
    </source>
</evidence>
<dbReference type="PANTHER" id="PTHR23294">
    <property type="entry name" value="ET TRANSLATION PRODUCT-RELATED"/>
    <property type="match status" value="1"/>
</dbReference>
<dbReference type="PANTHER" id="PTHR23294:SF59">
    <property type="entry name" value="UNC93-LIKE PROTEIN C922.05C"/>
    <property type="match status" value="1"/>
</dbReference>
<evidence type="ECO:0000256" key="3">
    <source>
        <dbReference type="ARBA" id="ARBA00022989"/>
    </source>
</evidence>
<protein>
    <recommendedName>
        <fullName evidence="9">DUF895 domain membrane protein</fullName>
    </recommendedName>
</protein>
<feature type="transmembrane region" description="Helical" evidence="6">
    <location>
        <begin position="279"/>
        <end position="296"/>
    </location>
</feature>
<feature type="transmembrane region" description="Helical" evidence="6">
    <location>
        <begin position="151"/>
        <end position="175"/>
    </location>
</feature>
<dbReference type="Gene3D" id="1.20.1250.20">
    <property type="entry name" value="MFS general substrate transporter like domains"/>
    <property type="match status" value="2"/>
</dbReference>
<gene>
    <name evidence="7" type="ORF">QQS21_001709</name>
</gene>
<comment type="subcellular location">
    <subcellularLocation>
        <location evidence="1">Membrane</location>
        <topology evidence="1">Multi-pass membrane protein</topology>
    </subcellularLocation>
</comment>
<feature type="transmembrane region" description="Helical" evidence="6">
    <location>
        <begin position="125"/>
        <end position="145"/>
    </location>
</feature>
<keyword evidence="3 6" id="KW-1133">Transmembrane helix</keyword>